<evidence type="ECO:0000256" key="4">
    <source>
        <dbReference type="ARBA" id="ARBA00022723"/>
    </source>
</evidence>
<dbReference type="InterPro" id="IPR006638">
    <property type="entry name" value="Elp3/MiaA/NifB-like_rSAM"/>
</dbReference>
<gene>
    <name evidence="9" type="ORF">SAMN05216283_104129</name>
</gene>
<dbReference type="CDD" id="cd01335">
    <property type="entry name" value="Radical_SAM"/>
    <property type="match status" value="1"/>
</dbReference>
<evidence type="ECO:0000256" key="6">
    <source>
        <dbReference type="ARBA" id="ARBA00023014"/>
    </source>
</evidence>
<name>A0A1I2HP81_9BACT</name>
<evidence type="ECO:0000313" key="10">
    <source>
        <dbReference type="Proteomes" id="UP000198964"/>
    </source>
</evidence>
<keyword evidence="7" id="KW-0501">Molybdenum cofactor biosynthesis</keyword>
<dbReference type="STRING" id="655355.SAMN05216283_104129"/>
<dbReference type="SFLD" id="SFLDS00029">
    <property type="entry name" value="Radical_SAM"/>
    <property type="match status" value="1"/>
</dbReference>
<dbReference type="AlphaFoldDB" id="A0A1I2HP81"/>
<dbReference type="InterPro" id="IPR050105">
    <property type="entry name" value="MoCo_biosynth_MoaA/MoaC"/>
</dbReference>
<dbReference type="SFLD" id="SFLDG01386">
    <property type="entry name" value="main_SPASM_domain-containing"/>
    <property type="match status" value="1"/>
</dbReference>
<evidence type="ECO:0000256" key="1">
    <source>
        <dbReference type="ARBA" id="ARBA00001966"/>
    </source>
</evidence>
<evidence type="ECO:0000256" key="5">
    <source>
        <dbReference type="ARBA" id="ARBA00023004"/>
    </source>
</evidence>
<sequence length="265" mass="29501">MYDRFNRKINYLRISVTDRCNLRCTYCMPAEGIQLMKHEEILSFEEIADFTRLAVSQGINKVRLTGGEPLVRKRIVDLVAMLAQIEGVQELAMTTNGQLLDKFAADLKKAGLNRVNISLDTINPERYCQITRNGTMDKVLKGIEAAQQAGLTPVKINAVLMGEPTQEIQQLKAFCKAHDLSLRFIHQMNLQTGEFSKVEGGEGGNCKRCNRLRLLANGDIKPCLFSDLAYNIRSLGAEKALNLAIGNKPRSGTFNQSGEFYNIGG</sequence>
<keyword evidence="6" id="KW-0411">Iron-sulfur</keyword>
<evidence type="ECO:0000259" key="8">
    <source>
        <dbReference type="PROSITE" id="PS51918"/>
    </source>
</evidence>
<dbReference type="GO" id="GO:0061799">
    <property type="term" value="F:cyclic pyranopterin monophosphate synthase activity"/>
    <property type="evidence" value="ECO:0007669"/>
    <property type="project" value="TreeGrafter"/>
</dbReference>
<dbReference type="Gene3D" id="3.20.20.70">
    <property type="entry name" value="Aldolase class I"/>
    <property type="match status" value="1"/>
</dbReference>
<dbReference type="GO" id="GO:0006777">
    <property type="term" value="P:Mo-molybdopterin cofactor biosynthetic process"/>
    <property type="evidence" value="ECO:0007669"/>
    <property type="project" value="UniProtKB-KW"/>
</dbReference>
<dbReference type="Pfam" id="PF04055">
    <property type="entry name" value="Radical_SAM"/>
    <property type="match status" value="1"/>
</dbReference>
<dbReference type="GO" id="GO:0046872">
    <property type="term" value="F:metal ion binding"/>
    <property type="evidence" value="ECO:0007669"/>
    <property type="project" value="UniProtKB-KW"/>
</dbReference>
<dbReference type="Proteomes" id="UP000198964">
    <property type="component" value="Unassembled WGS sequence"/>
</dbReference>
<dbReference type="RefSeq" id="WP_093919813.1">
    <property type="nucleotide sequence ID" value="NZ_FONW01000004.1"/>
</dbReference>
<protein>
    <submittedName>
        <fullName evidence="9">Cyclic pyranopterin phosphate synthase</fullName>
    </submittedName>
</protein>
<dbReference type="InterPro" id="IPR000385">
    <property type="entry name" value="MoaA_NifB_PqqE_Fe-S-bd_CS"/>
</dbReference>
<keyword evidence="10" id="KW-1185">Reference proteome</keyword>
<keyword evidence="2" id="KW-0004">4Fe-4S</keyword>
<dbReference type="EMBL" id="FONW01000004">
    <property type="protein sequence ID" value="SFF30151.1"/>
    <property type="molecule type" value="Genomic_DNA"/>
</dbReference>
<evidence type="ECO:0000256" key="2">
    <source>
        <dbReference type="ARBA" id="ARBA00022485"/>
    </source>
</evidence>
<dbReference type="PROSITE" id="PS01305">
    <property type="entry name" value="MOAA_NIFB_PQQE"/>
    <property type="match status" value="1"/>
</dbReference>
<feature type="domain" description="Radical SAM core" evidence="8">
    <location>
        <begin position="4"/>
        <end position="238"/>
    </location>
</feature>
<reference evidence="9 10" key="1">
    <citation type="submission" date="2016-10" db="EMBL/GenBank/DDBJ databases">
        <authorList>
            <person name="de Groot N.N."/>
        </authorList>
    </citation>
    <scope>NUCLEOTIDE SEQUENCE [LARGE SCALE GENOMIC DNA]</scope>
    <source>
        <strain evidence="9 10">CGMCC 1.9156</strain>
    </source>
</reference>
<dbReference type="InterPro" id="IPR013785">
    <property type="entry name" value="Aldolase_TIM"/>
</dbReference>
<dbReference type="SMART" id="SM00729">
    <property type="entry name" value="Elp3"/>
    <property type="match status" value="1"/>
</dbReference>
<keyword evidence="5" id="KW-0408">Iron</keyword>
<evidence type="ECO:0000256" key="7">
    <source>
        <dbReference type="ARBA" id="ARBA00023150"/>
    </source>
</evidence>
<dbReference type="PROSITE" id="PS51918">
    <property type="entry name" value="RADICAL_SAM"/>
    <property type="match status" value="1"/>
</dbReference>
<dbReference type="GO" id="GO:0051539">
    <property type="term" value="F:4 iron, 4 sulfur cluster binding"/>
    <property type="evidence" value="ECO:0007669"/>
    <property type="project" value="UniProtKB-KW"/>
</dbReference>
<dbReference type="SUPFAM" id="SSF102114">
    <property type="entry name" value="Radical SAM enzymes"/>
    <property type="match status" value="1"/>
</dbReference>
<evidence type="ECO:0000256" key="3">
    <source>
        <dbReference type="ARBA" id="ARBA00022691"/>
    </source>
</evidence>
<accession>A0A1I2HP81</accession>
<proteinExistence type="predicted"/>
<dbReference type="InterPro" id="IPR007197">
    <property type="entry name" value="rSAM"/>
</dbReference>
<dbReference type="PANTHER" id="PTHR22960">
    <property type="entry name" value="MOLYBDOPTERIN COFACTOR SYNTHESIS PROTEIN A"/>
    <property type="match status" value="1"/>
</dbReference>
<organism evidence="9 10">
    <name type="scientific">Sunxiuqinia elliptica</name>
    <dbReference type="NCBI Taxonomy" id="655355"/>
    <lineage>
        <taxon>Bacteria</taxon>
        <taxon>Pseudomonadati</taxon>
        <taxon>Bacteroidota</taxon>
        <taxon>Bacteroidia</taxon>
        <taxon>Marinilabiliales</taxon>
        <taxon>Prolixibacteraceae</taxon>
        <taxon>Sunxiuqinia</taxon>
    </lineage>
</organism>
<keyword evidence="4" id="KW-0479">Metal-binding</keyword>
<evidence type="ECO:0000313" key="9">
    <source>
        <dbReference type="EMBL" id="SFF30151.1"/>
    </source>
</evidence>
<keyword evidence="3" id="KW-0949">S-adenosyl-L-methionine</keyword>
<comment type="cofactor">
    <cofactor evidence="1">
        <name>[4Fe-4S] cluster</name>
        <dbReference type="ChEBI" id="CHEBI:49883"/>
    </cofactor>
</comment>
<dbReference type="PANTHER" id="PTHR22960:SF0">
    <property type="entry name" value="MOLYBDENUM COFACTOR BIOSYNTHESIS PROTEIN 1"/>
    <property type="match status" value="1"/>
</dbReference>
<dbReference type="SFLD" id="SFLDG01067">
    <property type="entry name" value="SPASM/twitch_domain_containing"/>
    <property type="match status" value="1"/>
</dbReference>
<dbReference type="InterPro" id="IPR058240">
    <property type="entry name" value="rSAM_sf"/>
</dbReference>
<dbReference type="GO" id="GO:0061798">
    <property type="term" value="F:GTP 3',8'-cyclase activity"/>
    <property type="evidence" value="ECO:0007669"/>
    <property type="project" value="TreeGrafter"/>
</dbReference>